<name>B9TLX3_RICCO</name>
<evidence type="ECO:0000313" key="3">
    <source>
        <dbReference type="Proteomes" id="UP000008311"/>
    </source>
</evidence>
<reference evidence="3" key="1">
    <citation type="journal article" date="2010" name="Nat. Biotechnol.">
        <title>Draft genome sequence of the oilseed species Ricinus communis.</title>
        <authorList>
            <person name="Chan A.P."/>
            <person name="Crabtree J."/>
            <person name="Zhao Q."/>
            <person name="Lorenzi H."/>
            <person name="Orvis J."/>
            <person name="Puiu D."/>
            <person name="Melake-Berhan A."/>
            <person name="Jones K.M."/>
            <person name="Redman J."/>
            <person name="Chen G."/>
            <person name="Cahoon E.B."/>
            <person name="Gedil M."/>
            <person name="Stanke M."/>
            <person name="Haas B.J."/>
            <person name="Wortman J.R."/>
            <person name="Fraser-Liggett C.M."/>
            <person name="Ravel J."/>
            <person name="Rabinowicz P.D."/>
        </authorList>
    </citation>
    <scope>NUCLEOTIDE SEQUENCE [LARGE SCALE GENOMIC DNA]</scope>
    <source>
        <strain evidence="3">cv. Hale</strain>
    </source>
</reference>
<proteinExistence type="predicted"/>
<dbReference type="AlphaFoldDB" id="B9TLX3"/>
<feature type="region of interest" description="Disordered" evidence="1">
    <location>
        <begin position="17"/>
        <end position="121"/>
    </location>
</feature>
<protein>
    <submittedName>
        <fullName evidence="2">Uncharacterized protein</fullName>
    </submittedName>
</protein>
<dbReference type="Proteomes" id="UP000008311">
    <property type="component" value="Unassembled WGS sequence"/>
</dbReference>
<sequence length="243" mass="24838">MTLCCMRARRRTRCRSTAANAKSAWASPPILPARTGAHDEPSTPLQFNRPGAALDHGPGHPGDAVRRRGHGGVAAPPRRFAGTASSARHGDPAAGPGAPGQPPDPADAAVAGRPAADPETGGARLALAAVRPDAGHAADRLGHAVGRRLSHPDVRRRAPAGHPAARSGAVWLAAPAPRRAGLCAVPDHPCPPGRGAVSRLGAARRSVRADGQGRLTARPASGPARVDRPGRESHNAALKIVFK</sequence>
<dbReference type="InParanoid" id="B9TLX3"/>
<dbReference type="EMBL" id="EQ987613">
    <property type="protein sequence ID" value="EEF23141.1"/>
    <property type="molecule type" value="Genomic_DNA"/>
</dbReference>
<evidence type="ECO:0000313" key="2">
    <source>
        <dbReference type="EMBL" id="EEF23141.1"/>
    </source>
</evidence>
<accession>B9TLX3</accession>
<feature type="region of interest" description="Disordered" evidence="1">
    <location>
        <begin position="195"/>
        <end position="234"/>
    </location>
</feature>
<feature type="compositionally biased region" description="Basic and acidic residues" evidence="1">
    <location>
        <begin position="225"/>
        <end position="234"/>
    </location>
</feature>
<organism evidence="2 3">
    <name type="scientific">Ricinus communis</name>
    <name type="common">Castor bean</name>
    <dbReference type="NCBI Taxonomy" id="3988"/>
    <lineage>
        <taxon>Eukaryota</taxon>
        <taxon>Viridiplantae</taxon>
        <taxon>Streptophyta</taxon>
        <taxon>Embryophyta</taxon>
        <taxon>Tracheophyta</taxon>
        <taxon>Spermatophyta</taxon>
        <taxon>Magnoliopsida</taxon>
        <taxon>eudicotyledons</taxon>
        <taxon>Gunneridae</taxon>
        <taxon>Pentapetalae</taxon>
        <taxon>rosids</taxon>
        <taxon>fabids</taxon>
        <taxon>Malpighiales</taxon>
        <taxon>Euphorbiaceae</taxon>
        <taxon>Acalyphoideae</taxon>
        <taxon>Acalypheae</taxon>
        <taxon>Ricinus</taxon>
    </lineage>
</organism>
<keyword evidence="3" id="KW-1185">Reference proteome</keyword>
<gene>
    <name evidence="2" type="ORF">RCOM_1812630</name>
</gene>
<feature type="compositionally biased region" description="Low complexity" evidence="1">
    <location>
        <begin position="106"/>
        <end position="118"/>
    </location>
</feature>
<evidence type="ECO:0000256" key="1">
    <source>
        <dbReference type="SAM" id="MobiDB-lite"/>
    </source>
</evidence>